<accession>A0ABP8ZDR4</accession>
<dbReference type="InterPro" id="IPR051629">
    <property type="entry name" value="Sulfite_efflux_TDT"/>
</dbReference>
<evidence type="ECO:0000256" key="5">
    <source>
        <dbReference type="ARBA" id="ARBA00022692"/>
    </source>
</evidence>
<dbReference type="Pfam" id="PF03595">
    <property type="entry name" value="SLAC1"/>
    <property type="match status" value="1"/>
</dbReference>
<evidence type="ECO:0000256" key="2">
    <source>
        <dbReference type="ARBA" id="ARBA00008566"/>
    </source>
</evidence>
<comment type="caution">
    <text evidence="9">The sequence shown here is derived from an EMBL/GenBank/DDBJ whole genome shotgun (WGS) entry which is preliminary data.</text>
</comment>
<evidence type="ECO:0000256" key="3">
    <source>
        <dbReference type="ARBA" id="ARBA00022448"/>
    </source>
</evidence>
<feature type="transmembrane region" description="Helical" evidence="8">
    <location>
        <begin position="97"/>
        <end position="120"/>
    </location>
</feature>
<feature type="transmembrane region" description="Helical" evidence="8">
    <location>
        <begin position="161"/>
        <end position="184"/>
    </location>
</feature>
<name>A0ABP8ZDR4_9ACTN</name>
<dbReference type="RefSeq" id="WP_345529143.1">
    <property type="nucleotide sequence ID" value="NZ_BAABKN010000028.1"/>
</dbReference>
<evidence type="ECO:0000256" key="8">
    <source>
        <dbReference type="SAM" id="Phobius"/>
    </source>
</evidence>
<evidence type="ECO:0000256" key="4">
    <source>
        <dbReference type="ARBA" id="ARBA00022475"/>
    </source>
</evidence>
<protein>
    <submittedName>
        <fullName evidence="9">TDT family transporter</fullName>
    </submittedName>
</protein>
<feature type="transmembrane region" description="Helical" evidence="8">
    <location>
        <begin position="274"/>
        <end position="295"/>
    </location>
</feature>
<feature type="transmembrane region" description="Helical" evidence="8">
    <location>
        <begin position="21"/>
        <end position="45"/>
    </location>
</feature>
<dbReference type="PANTHER" id="PTHR31686:SF1">
    <property type="entry name" value="SULFITE EFFLUX PUMP SSU1"/>
    <property type="match status" value="1"/>
</dbReference>
<feature type="transmembrane region" description="Helical" evidence="8">
    <location>
        <begin position="333"/>
        <end position="355"/>
    </location>
</feature>
<dbReference type="PANTHER" id="PTHR31686">
    <property type="match status" value="1"/>
</dbReference>
<reference evidence="10" key="1">
    <citation type="journal article" date="2019" name="Int. J. Syst. Evol. Microbiol.">
        <title>The Global Catalogue of Microorganisms (GCM) 10K type strain sequencing project: providing services to taxonomists for standard genome sequencing and annotation.</title>
        <authorList>
            <consortium name="The Broad Institute Genomics Platform"/>
            <consortium name="The Broad Institute Genome Sequencing Center for Infectious Disease"/>
            <person name="Wu L."/>
            <person name="Ma J."/>
        </authorList>
    </citation>
    <scope>NUCLEOTIDE SEQUENCE [LARGE SCALE GENOMIC DNA]</scope>
    <source>
        <strain evidence="10">JCM 18532</strain>
    </source>
</reference>
<dbReference type="CDD" id="cd09320">
    <property type="entry name" value="TDT_like_2"/>
    <property type="match status" value="1"/>
</dbReference>
<feature type="transmembrane region" description="Helical" evidence="8">
    <location>
        <begin position="307"/>
        <end position="327"/>
    </location>
</feature>
<evidence type="ECO:0000256" key="6">
    <source>
        <dbReference type="ARBA" id="ARBA00022989"/>
    </source>
</evidence>
<keyword evidence="3" id="KW-0813">Transport</keyword>
<evidence type="ECO:0000313" key="9">
    <source>
        <dbReference type="EMBL" id="GAA4753473.1"/>
    </source>
</evidence>
<proteinExistence type="inferred from homology"/>
<feature type="transmembrane region" description="Helical" evidence="8">
    <location>
        <begin position="126"/>
        <end position="149"/>
    </location>
</feature>
<dbReference type="InterPro" id="IPR004695">
    <property type="entry name" value="SLAC1/Mae1/Ssu1/TehA"/>
</dbReference>
<comment type="subcellular location">
    <subcellularLocation>
        <location evidence="1">Cell membrane</location>
        <topology evidence="1">Multi-pass membrane protein</topology>
    </subcellularLocation>
</comment>
<dbReference type="Gene3D" id="1.50.10.150">
    <property type="entry name" value="Voltage-dependent anion channel"/>
    <property type="match status" value="1"/>
</dbReference>
<evidence type="ECO:0000256" key="7">
    <source>
        <dbReference type="ARBA" id="ARBA00023136"/>
    </source>
</evidence>
<dbReference type="EMBL" id="BAABKN010000028">
    <property type="protein sequence ID" value="GAA4753473.1"/>
    <property type="molecule type" value="Genomic_DNA"/>
</dbReference>
<sequence>MTTIALERQASGRVARPAPAFGFIGPNWFASVMGTGIVAVALAGLPFQVPYAGPVAAAVWALSAVLLVAVTAATAMHHRLHPQVARGHLDDPVMAHFYGAPAMALMTVGAGAMVAGHRLIGSGPALVLDVVLWTVGTVLGLVTAVVVPYRAFITHQVCADSAFGGWLMPVVPPMVSASTGALLVPYLPAGQARETLLVACYAFFGLTLVASAVLIAFIWRRLLRHGIGAAASVPTLWIVLGPLGQSITAVHHLGRVAPDVLPAPYGGAFQAFGLVYGAPVWGFAMMWLALVALITVRTARAGLPFSLSWWSFTFPVGTVVTGTSGLAAVTGLIVLQVAAGLLFAVLVVAWAVVAVRTLRAVWSGRLLVAPVG</sequence>
<organism evidence="9 10">
    <name type="scientific">Nocardioides endophyticus</name>
    <dbReference type="NCBI Taxonomy" id="1353775"/>
    <lineage>
        <taxon>Bacteria</taxon>
        <taxon>Bacillati</taxon>
        <taxon>Actinomycetota</taxon>
        <taxon>Actinomycetes</taxon>
        <taxon>Propionibacteriales</taxon>
        <taxon>Nocardioidaceae</taxon>
        <taxon>Nocardioides</taxon>
    </lineage>
</organism>
<keyword evidence="5 8" id="KW-0812">Transmembrane</keyword>
<feature type="transmembrane region" description="Helical" evidence="8">
    <location>
        <begin position="51"/>
        <end position="76"/>
    </location>
</feature>
<keyword evidence="6 8" id="KW-1133">Transmembrane helix</keyword>
<feature type="transmembrane region" description="Helical" evidence="8">
    <location>
        <begin position="196"/>
        <end position="219"/>
    </location>
</feature>
<dbReference type="InterPro" id="IPR038665">
    <property type="entry name" value="Voltage-dep_anion_channel_sf"/>
</dbReference>
<evidence type="ECO:0000256" key="1">
    <source>
        <dbReference type="ARBA" id="ARBA00004651"/>
    </source>
</evidence>
<gene>
    <name evidence="9" type="ORF">GCM10023350_43440</name>
</gene>
<feature type="transmembrane region" description="Helical" evidence="8">
    <location>
        <begin position="231"/>
        <end position="254"/>
    </location>
</feature>
<dbReference type="Proteomes" id="UP001499882">
    <property type="component" value="Unassembled WGS sequence"/>
</dbReference>
<comment type="similarity">
    <text evidence="2">Belongs to the tellurite-resistance/dicarboxylate transporter (TDT) family.</text>
</comment>
<keyword evidence="4" id="KW-1003">Cell membrane</keyword>
<keyword evidence="7 8" id="KW-0472">Membrane</keyword>
<keyword evidence="10" id="KW-1185">Reference proteome</keyword>
<evidence type="ECO:0000313" key="10">
    <source>
        <dbReference type="Proteomes" id="UP001499882"/>
    </source>
</evidence>